<sequence length="115" mass="13104">MITKEEMVTLFADMKQNAPWDITKPLLWGYFFADADKARLEGAVPALQAKGYQFVGIYDSQPEAGNPALWWLHIEKVEKHTVDTLHARNQEFYKFAEEHQLESYDGMDVGPAGQA</sequence>
<protein>
    <submittedName>
        <fullName evidence="2">Ribonuclease E inhibitor RraB</fullName>
    </submittedName>
</protein>
<dbReference type="AlphaFoldDB" id="A0A6L6PFR3"/>
<dbReference type="RefSeq" id="WP_155463393.1">
    <property type="nucleotide sequence ID" value="NZ_WNKY01000008.1"/>
</dbReference>
<evidence type="ECO:0000259" key="1">
    <source>
        <dbReference type="Pfam" id="PF06877"/>
    </source>
</evidence>
<keyword evidence="3" id="KW-1185">Reference proteome</keyword>
<dbReference type="SUPFAM" id="SSF89946">
    <property type="entry name" value="Hypothetical protein VC0424"/>
    <property type="match status" value="1"/>
</dbReference>
<comment type="caution">
    <text evidence="2">The sequence shown here is derived from an EMBL/GenBank/DDBJ whole genome shotgun (WGS) entry which is preliminary data.</text>
</comment>
<dbReference type="Proteomes" id="UP000475582">
    <property type="component" value="Unassembled WGS sequence"/>
</dbReference>
<gene>
    <name evidence="2" type="ORF">GM676_10010</name>
</gene>
<organism evidence="2 3">
    <name type="scientific">Duganella radicis</name>
    <dbReference type="NCBI Taxonomy" id="551988"/>
    <lineage>
        <taxon>Bacteria</taxon>
        <taxon>Pseudomonadati</taxon>
        <taxon>Pseudomonadota</taxon>
        <taxon>Betaproteobacteria</taxon>
        <taxon>Burkholderiales</taxon>
        <taxon>Oxalobacteraceae</taxon>
        <taxon>Telluria group</taxon>
        <taxon>Duganella</taxon>
    </lineage>
</organism>
<dbReference type="OrthoDB" id="894113at2"/>
<evidence type="ECO:0000313" key="3">
    <source>
        <dbReference type="Proteomes" id="UP000475582"/>
    </source>
</evidence>
<accession>A0A6L6PFR3</accession>
<dbReference type="Gene3D" id="3.30.70.970">
    <property type="entry name" value="RraB-like"/>
    <property type="match status" value="1"/>
</dbReference>
<reference evidence="2 3" key="1">
    <citation type="submission" date="2019-11" db="EMBL/GenBank/DDBJ databases">
        <title>Type strains purchased from KCTC, JCM and DSMZ.</title>
        <authorList>
            <person name="Lu H."/>
        </authorList>
    </citation>
    <scope>NUCLEOTIDE SEQUENCE [LARGE SCALE GENOMIC DNA]</scope>
    <source>
        <strain evidence="2 3">KCTC 22382</strain>
    </source>
</reference>
<proteinExistence type="predicted"/>
<dbReference type="EMBL" id="WNKY01000008">
    <property type="protein sequence ID" value="MTV37910.1"/>
    <property type="molecule type" value="Genomic_DNA"/>
</dbReference>
<dbReference type="InterPro" id="IPR036701">
    <property type="entry name" value="RraB-like_sf"/>
</dbReference>
<dbReference type="Pfam" id="PF06877">
    <property type="entry name" value="RraB"/>
    <property type="match status" value="1"/>
</dbReference>
<dbReference type="InterPro" id="IPR009671">
    <property type="entry name" value="RraB_dom"/>
</dbReference>
<evidence type="ECO:0000313" key="2">
    <source>
        <dbReference type="EMBL" id="MTV37910.1"/>
    </source>
</evidence>
<name>A0A6L6PFR3_9BURK</name>
<feature type="domain" description="Regulator of ribonuclease activity B" evidence="1">
    <location>
        <begin position="11"/>
        <end position="109"/>
    </location>
</feature>